<dbReference type="PANTHER" id="PTHR21432">
    <property type="entry name" value="ACETYL-COA HYDROLASE-RELATED"/>
    <property type="match status" value="1"/>
</dbReference>
<dbReference type="InterPro" id="IPR026888">
    <property type="entry name" value="AcetylCoA_hyd_C"/>
</dbReference>
<dbReference type="InterPro" id="IPR037171">
    <property type="entry name" value="NagB/RpiA_transferase-like"/>
</dbReference>
<protein>
    <submittedName>
        <fullName evidence="5">Succinyl-CoA:coenzyme A transferase</fullName>
        <ecNumber evidence="5">2.8.3.-</ecNumber>
    </submittedName>
</protein>
<dbReference type="SUPFAM" id="SSF100950">
    <property type="entry name" value="NagB/RpiA/CoA transferase-like"/>
    <property type="match status" value="2"/>
</dbReference>
<dbReference type="AlphaFoldDB" id="A0A0L6Z5A4"/>
<reference evidence="6" key="1">
    <citation type="submission" date="2015-08" db="EMBL/GenBank/DDBJ databases">
        <title>Genome sequence of the strict anaerobe Clostridium homopropionicum LuHBu1 (DSM 5847T).</title>
        <authorList>
            <person name="Poehlein A."/>
            <person name="Beck M."/>
            <person name="Schiel-Bengelsdorf B."/>
            <person name="Bengelsdorf F.R."/>
            <person name="Daniel R."/>
            <person name="Duerre P."/>
        </authorList>
    </citation>
    <scope>NUCLEOTIDE SEQUENCE [LARGE SCALE GENOMIC DNA]</scope>
    <source>
        <strain evidence="6">DSM 5847</strain>
    </source>
</reference>
<keyword evidence="2 5" id="KW-0808">Transferase</keyword>
<keyword evidence="6" id="KW-1185">Reference proteome</keyword>
<dbReference type="Gene3D" id="3.40.1080.10">
    <property type="entry name" value="Glutaconate Coenzyme A-transferase"/>
    <property type="match status" value="1"/>
</dbReference>
<name>A0A0L6Z5A4_9CLOT</name>
<evidence type="ECO:0000313" key="6">
    <source>
        <dbReference type="Proteomes" id="UP000037043"/>
    </source>
</evidence>
<dbReference type="Proteomes" id="UP000037043">
    <property type="component" value="Unassembled WGS sequence"/>
</dbReference>
<dbReference type="Gene3D" id="3.30.750.70">
    <property type="entry name" value="4-hydroxybutyrate coenzyme like domains"/>
    <property type="match status" value="1"/>
</dbReference>
<comment type="caution">
    <text evidence="5">The sequence shown here is derived from an EMBL/GenBank/DDBJ whole genome shotgun (WGS) entry which is preliminary data.</text>
</comment>
<dbReference type="Pfam" id="PF13336">
    <property type="entry name" value="AcetylCoA_hyd_C"/>
    <property type="match status" value="1"/>
</dbReference>
<feature type="domain" description="Acetyl-CoA hydrolase/transferase C-terminal" evidence="4">
    <location>
        <begin position="275"/>
        <end position="428"/>
    </location>
</feature>
<dbReference type="RefSeq" id="WP_052222918.1">
    <property type="nucleotide sequence ID" value="NZ_LHUR01000044.1"/>
</dbReference>
<dbReference type="GO" id="GO:0008775">
    <property type="term" value="F:acetate CoA-transferase activity"/>
    <property type="evidence" value="ECO:0007669"/>
    <property type="project" value="InterPro"/>
</dbReference>
<dbReference type="EC" id="2.8.3.-" evidence="5"/>
<sequence>MNKWQSIYKEKLTSAEEIAKQIDSNTVCASPIAAGEAFAIPEAIAERALKENLKGIKHCSILSLRPQKIWDPALDGKFNHVTLYVSSNNPRKAMWENRAEFVPSFYYQIPRVWDEYIEPEVFYATVSPMDEHGYFSFGLSVSTCMTLKKKAKRIFLEVNENMPRTHGNSAIHISEVDAICECNVSLPQLPVGEISDVDKTIGNYIAELVPDEATIQLGIGGIPNAAAQALLNKKNLGIHTEMFTESMIDLIEAGVVTNTKKNIHAGKSVTTFALGTKRMYEFLDDNVGVEFHPVDYVNDPVTIGKHDNFVSINSCIEVDLFGQVCSESLGPKQYSGVGGQVDFVRGACNSKGGKSIISMQSTAKGGTVSKIKLALTEGSIVTTSRNEVDNIVTEFGVAKLKGKSISERAKALINIAHPSFREQLTFEAKKINLF</sequence>
<evidence type="ECO:0000313" key="5">
    <source>
        <dbReference type="EMBL" id="KOA18149.1"/>
    </source>
</evidence>
<dbReference type="EMBL" id="LHUR01000044">
    <property type="protein sequence ID" value="KOA18149.1"/>
    <property type="molecule type" value="Genomic_DNA"/>
</dbReference>
<accession>A0A0L6Z5A4</accession>
<dbReference type="PATRIC" id="fig|1121318.3.peg.3482"/>
<organism evidence="5 6">
    <name type="scientific">Clostridium homopropionicum DSM 5847</name>
    <dbReference type="NCBI Taxonomy" id="1121318"/>
    <lineage>
        <taxon>Bacteria</taxon>
        <taxon>Bacillati</taxon>
        <taxon>Bacillota</taxon>
        <taxon>Clostridia</taxon>
        <taxon>Eubacteriales</taxon>
        <taxon>Clostridiaceae</taxon>
        <taxon>Clostridium</taxon>
    </lineage>
</organism>
<dbReference type="Pfam" id="PF02550">
    <property type="entry name" value="AcetylCoA_hydro"/>
    <property type="match status" value="1"/>
</dbReference>
<evidence type="ECO:0000256" key="1">
    <source>
        <dbReference type="ARBA" id="ARBA00009632"/>
    </source>
</evidence>
<proteinExistence type="inferred from homology"/>
<feature type="domain" description="Acetyl-CoA hydrolase/transferase N-terminal" evidence="3">
    <location>
        <begin position="6"/>
        <end position="183"/>
    </location>
</feature>
<dbReference type="PANTHER" id="PTHR21432:SF20">
    <property type="entry name" value="ACETYL-COA HYDROLASE"/>
    <property type="match status" value="1"/>
</dbReference>
<dbReference type="InterPro" id="IPR003702">
    <property type="entry name" value="ActCoA_hydro_N"/>
</dbReference>
<dbReference type="InterPro" id="IPR038460">
    <property type="entry name" value="AcetylCoA_hyd_C_sf"/>
</dbReference>
<gene>
    <name evidence="5" type="primary">cat1_7</name>
    <name evidence="5" type="ORF">CLHOM_34830</name>
</gene>
<evidence type="ECO:0000256" key="2">
    <source>
        <dbReference type="ARBA" id="ARBA00022679"/>
    </source>
</evidence>
<dbReference type="InterPro" id="IPR046433">
    <property type="entry name" value="ActCoA_hydro"/>
</dbReference>
<dbReference type="GO" id="GO:0006083">
    <property type="term" value="P:acetate metabolic process"/>
    <property type="evidence" value="ECO:0007669"/>
    <property type="project" value="InterPro"/>
</dbReference>
<dbReference type="Gene3D" id="3.40.1080.20">
    <property type="entry name" value="Acetyl-CoA hydrolase/transferase C-terminal domain"/>
    <property type="match status" value="1"/>
</dbReference>
<dbReference type="STRING" id="36844.SAMN04488501_12620"/>
<comment type="similarity">
    <text evidence="1">Belongs to the acetyl-CoA hydrolase/transferase family.</text>
</comment>
<evidence type="ECO:0000259" key="4">
    <source>
        <dbReference type="Pfam" id="PF13336"/>
    </source>
</evidence>
<evidence type="ECO:0000259" key="3">
    <source>
        <dbReference type="Pfam" id="PF02550"/>
    </source>
</evidence>